<feature type="compositionally biased region" description="Polar residues" evidence="1">
    <location>
        <begin position="96"/>
        <end position="105"/>
    </location>
</feature>
<dbReference type="Proteomes" id="UP000248806">
    <property type="component" value="Unassembled WGS sequence"/>
</dbReference>
<gene>
    <name evidence="3" type="ORF">EI42_00912</name>
</gene>
<proteinExistence type="predicted"/>
<keyword evidence="2" id="KW-0812">Transmembrane</keyword>
<dbReference type="OrthoDB" id="136722at2"/>
<reference evidence="3 4" key="1">
    <citation type="submission" date="2018-06" db="EMBL/GenBank/DDBJ databases">
        <title>Genomic Encyclopedia of Archaeal and Bacterial Type Strains, Phase II (KMG-II): from individual species to whole genera.</title>
        <authorList>
            <person name="Goeker M."/>
        </authorList>
    </citation>
    <scope>NUCLEOTIDE SEQUENCE [LARGE SCALE GENOMIC DNA]</scope>
    <source>
        <strain evidence="3 4">ATCC BAA-1881</strain>
    </source>
</reference>
<comment type="caution">
    <text evidence="3">The sequence shown here is derived from an EMBL/GenBank/DDBJ whole genome shotgun (WGS) entry which is preliminary data.</text>
</comment>
<feature type="compositionally biased region" description="Acidic residues" evidence="1">
    <location>
        <begin position="169"/>
        <end position="183"/>
    </location>
</feature>
<keyword evidence="2" id="KW-1133">Transmembrane helix</keyword>
<dbReference type="AlphaFoldDB" id="A0A326UG28"/>
<dbReference type="InterPro" id="IPR025101">
    <property type="entry name" value="DUF4012"/>
</dbReference>
<evidence type="ECO:0000256" key="1">
    <source>
        <dbReference type="SAM" id="MobiDB-lite"/>
    </source>
</evidence>
<feature type="compositionally biased region" description="Acidic residues" evidence="1">
    <location>
        <begin position="45"/>
        <end position="54"/>
    </location>
</feature>
<sequence length="965" mass="106882">MSKKRKKRNKRHSDSSQYARKQMRGSEVQREQKSRTPCVQRPEEAQPEGTEEAVSEGKARAAVKERPAVLMDRDTQCEKEQVEVPPSIPEAPFSTEEATPSSQVENGEAEPLPEPLHVSEEEQPKEEAIPYEATQLLKEAEEQPKEGEAIPEVMEQAEEQPEPLYVSEEKEEQPKEEEPESSGEEEKKEVALPETVQTREGKVQDAAAVPAVAVVDEQAEMPETKPEEAELVPGPKAPIVQRKLPLSRRLSIGVRLALVFCLLAPLCAGVIYGVNAWVTYTSLRTHAENGVQHLLNMKTLLAGSGSTDGQSMIRKSPSSMLDASTLKDAKEEVLAAKAEFEALKGLLNDSAVIHHISQWLPQFEPQITSAKAASQIGIELTDIAQIALDAGIQLAPRFRGPLLANEQKPLVTSTDLQLLQQTLQQVMPRLDKIEQQARLLSLDALPLDTAQRNQLQQYVLLLPQVRETLGLLENMMGVAGWLLGVDTPRTFLVQTMDRGELRATGGFTGQFGELKINGGRVAPFSLTNVALIEYAPGSPNSEQDAPKEYRSWWPFANWGLRDANLSADFPASAKIIMQAYKDELKKNVDGVIMFTPFLIEHMLQVIGPLSIPKYNETVTAENLEDRLHYYQLDNAGILKIKTIEHIENNEEARKVFTSLVAQALMARIRNASFDELLVLGVMGLQNLKTKDLQIYFANEQAQQLLSRYGYAAEIDRSTDHDAFYLVQTNVSASKASQYVRTLMKDTVTLDAQGGATHMLQIRLAYNQLGSVYGLDTYRDYIRLYVPPDAKFLWGNGFDTGEPLCGGTLGHCPAQGIYPGQELICPTDQYEAGASAPMIGDPYYRQWHPLNKIGPPNNFKSDIAGRAMFGGYLVVPKNCTMLATIAWYVPPQKGQQAGVYDLLVQRQAGTFPELDLTLQKAESGCATMPRDGLYYNGVMTQDMLFKLDEGQHENAASCPEKPAVAV</sequence>
<keyword evidence="2" id="KW-0472">Membrane</keyword>
<evidence type="ECO:0000256" key="2">
    <source>
        <dbReference type="SAM" id="Phobius"/>
    </source>
</evidence>
<feature type="compositionally biased region" description="Basic residues" evidence="1">
    <location>
        <begin position="1"/>
        <end position="11"/>
    </location>
</feature>
<feature type="transmembrane region" description="Helical" evidence="2">
    <location>
        <begin position="252"/>
        <end position="274"/>
    </location>
</feature>
<evidence type="ECO:0000313" key="3">
    <source>
        <dbReference type="EMBL" id="PZW36731.1"/>
    </source>
</evidence>
<evidence type="ECO:0000313" key="4">
    <source>
        <dbReference type="Proteomes" id="UP000248806"/>
    </source>
</evidence>
<feature type="compositionally biased region" description="Basic and acidic residues" evidence="1">
    <location>
        <begin position="117"/>
        <end position="128"/>
    </location>
</feature>
<feature type="compositionally biased region" description="Basic and acidic residues" evidence="1">
    <location>
        <begin position="184"/>
        <end position="203"/>
    </location>
</feature>
<feature type="region of interest" description="Disordered" evidence="1">
    <location>
        <begin position="1"/>
        <end position="204"/>
    </location>
</feature>
<organism evidence="3 4">
    <name type="scientific">Thermosporothrix hazakensis</name>
    <dbReference type="NCBI Taxonomy" id="644383"/>
    <lineage>
        <taxon>Bacteria</taxon>
        <taxon>Bacillati</taxon>
        <taxon>Chloroflexota</taxon>
        <taxon>Ktedonobacteria</taxon>
        <taxon>Ktedonobacterales</taxon>
        <taxon>Thermosporotrichaceae</taxon>
        <taxon>Thermosporothrix</taxon>
    </lineage>
</organism>
<protein>
    <submittedName>
        <fullName evidence="3">Uncharacterized protein DUF4012</fullName>
    </submittedName>
</protein>
<feature type="compositionally biased region" description="Basic and acidic residues" evidence="1">
    <location>
        <begin position="55"/>
        <end position="82"/>
    </location>
</feature>
<keyword evidence="4" id="KW-1185">Reference proteome</keyword>
<dbReference type="Pfam" id="PF13196">
    <property type="entry name" value="DUF4012"/>
    <property type="match status" value="1"/>
</dbReference>
<feature type="compositionally biased region" description="Basic and acidic residues" evidence="1">
    <location>
        <begin position="138"/>
        <end position="148"/>
    </location>
</feature>
<dbReference type="EMBL" id="QKUF01000001">
    <property type="protein sequence ID" value="PZW36731.1"/>
    <property type="molecule type" value="Genomic_DNA"/>
</dbReference>
<accession>A0A326UG28</accession>
<name>A0A326UG28_THEHA</name>